<dbReference type="Proteomes" id="UP000095651">
    <property type="component" value="Unassembled WGS sequence"/>
</dbReference>
<keyword evidence="1" id="KW-1133">Transmembrane helix</keyword>
<reference evidence="2 3" key="1">
    <citation type="submission" date="2015-09" db="EMBL/GenBank/DDBJ databases">
        <authorList>
            <consortium name="Pathogen Informatics"/>
        </authorList>
    </citation>
    <scope>NUCLEOTIDE SEQUENCE [LARGE SCALE GENOMIC DNA]</scope>
    <source>
        <strain evidence="2 3">2789STDY5608850</strain>
    </source>
</reference>
<dbReference type="AlphaFoldDB" id="A0A173ZX67"/>
<dbReference type="EMBL" id="CYZE01000002">
    <property type="protein sequence ID" value="CUN80814.1"/>
    <property type="molecule type" value="Genomic_DNA"/>
</dbReference>
<sequence length="361" mass="39023">MNKKIKISDLCSRMNPQYMEDLEVTNMTDLHPSEQRIEDIVFQKLHPEQKTAAPAGKRVNMKKKTWKIAAIAAVFCLFATTAFAMAGGFEYFRSIYGDTVDNARQDILTPEITVTDGTRQMALDSMLTDGYKINLIVSLKTVSGKADKEIEKTDPFNLFQVELQPPVSGSEQEEQTMAFTCTELTEFSSKSQHFYHIQLDSLTDCTGWNMKVSLSESLGNLTLESDIKGSAAAAELTINQAIDSSLTIETLQISPLGFLVIGSEGAASGGLPTPSISLTFKDGSQEDLITPMSFDSGEGGTITGGGGVVIGEDPMTGPLVTTTYGQRNPSGKLAIAGEFGRIILVSEIQSISVNGTEYPLN</sequence>
<evidence type="ECO:0008006" key="4">
    <source>
        <dbReference type="Google" id="ProtNLM"/>
    </source>
</evidence>
<evidence type="ECO:0000256" key="1">
    <source>
        <dbReference type="SAM" id="Phobius"/>
    </source>
</evidence>
<name>A0A173ZX67_9FIRM</name>
<accession>A0A173ZX67</accession>
<protein>
    <recommendedName>
        <fullName evidence="4">DUF4179 domain-containing protein</fullName>
    </recommendedName>
</protein>
<feature type="transmembrane region" description="Helical" evidence="1">
    <location>
        <begin position="68"/>
        <end position="89"/>
    </location>
</feature>
<evidence type="ECO:0000313" key="2">
    <source>
        <dbReference type="EMBL" id="CUN80814.1"/>
    </source>
</evidence>
<dbReference type="RefSeq" id="WP_055653391.1">
    <property type="nucleotide sequence ID" value="NZ_CABIXC010000002.1"/>
</dbReference>
<keyword evidence="1" id="KW-0472">Membrane</keyword>
<proteinExistence type="predicted"/>
<organism evidence="2 3">
    <name type="scientific">Hungatella hathewayi</name>
    <dbReference type="NCBI Taxonomy" id="154046"/>
    <lineage>
        <taxon>Bacteria</taxon>
        <taxon>Bacillati</taxon>
        <taxon>Bacillota</taxon>
        <taxon>Clostridia</taxon>
        <taxon>Lachnospirales</taxon>
        <taxon>Lachnospiraceae</taxon>
        <taxon>Hungatella</taxon>
    </lineage>
</organism>
<keyword evidence="1" id="KW-0812">Transmembrane</keyword>
<gene>
    <name evidence="2" type="ORF">ERS852407_01147</name>
</gene>
<evidence type="ECO:0000313" key="3">
    <source>
        <dbReference type="Proteomes" id="UP000095651"/>
    </source>
</evidence>